<reference evidence="3 4" key="1">
    <citation type="submission" date="2018-03" db="EMBL/GenBank/DDBJ databases">
        <authorList>
            <person name="Keele B.F."/>
        </authorList>
    </citation>
    <scope>NUCLEOTIDE SEQUENCE [LARGE SCALE GENOMIC DNA]</scope>
    <source>
        <strain evidence="3 4">YL28-9</strain>
    </source>
</reference>
<dbReference type="InterPro" id="IPR025510">
    <property type="entry name" value="DUF4397"/>
</dbReference>
<evidence type="ECO:0000313" key="3">
    <source>
        <dbReference type="EMBL" id="PST82370.1"/>
    </source>
</evidence>
<evidence type="ECO:0000259" key="2">
    <source>
        <dbReference type="Pfam" id="PF14344"/>
    </source>
</evidence>
<dbReference type="PROSITE" id="PS51257">
    <property type="entry name" value="PROKAR_LIPOPROTEIN"/>
    <property type="match status" value="1"/>
</dbReference>
<dbReference type="Pfam" id="PF14344">
    <property type="entry name" value="DUF4397"/>
    <property type="match status" value="1"/>
</dbReference>
<name>A0A2T3HIW0_9SPHI</name>
<accession>A0A2T3HIW0</accession>
<comment type="caution">
    <text evidence="3">The sequence shown here is derived from an EMBL/GenBank/DDBJ whole genome shotgun (WGS) entry which is preliminary data.</text>
</comment>
<dbReference type="EMBL" id="PYLS01000006">
    <property type="protein sequence ID" value="PST82370.1"/>
    <property type="molecule type" value="Genomic_DNA"/>
</dbReference>
<evidence type="ECO:0000313" key="4">
    <source>
        <dbReference type="Proteomes" id="UP000240912"/>
    </source>
</evidence>
<protein>
    <recommendedName>
        <fullName evidence="2">DUF4397 domain-containing protein</fullName>
    </recommendedName>
</protein>
<dbReference type="AlphaFoldDB" id="A0A2T3HIW0"/>
<dbReference type="Proteomes" id="UP000240912">
    <property type="component" value="Unassembled WGS sequence"/>
</dbReference>
<keyword evidence="4" id="KW-1185">Reference proteome</keyword>
<dbReference type="RefSeq" id="WP_107216631.1">
    <property type="nucleotide sequence ID" value="NZ_KZ686270.1"/>
</dbReference>
<gene>
    <name evidence="3" type="ORF">C7T94_16465</name>
</gene>
<proteinExistence type="predicted"/>
<feature type="chain" id="PRO_5015747174" description="DUF4397 domain-containing protein" evidence="1">
    <location>
        <begin position="22"/>
        <end position="236"/>
    </location>
</feature>
<evidence type="ECO:0000256" key="1">
    <source>
        <dbReference type="SAM" id="SignalP"/>
    </source>
</evidence>
<dbReference type="OrthoDB" id="9792011at2"/>
<keyword evidence="1" id="KW-0732">Signal</keyword>
<feature type="domain" description="DUF4397" evidence="2">
    <location>
        <begin position="41"/>
        <end position="153"/>
    </location>
</feature>
<feature type="signal peptide" evidence="1">
    <location>
        <begin position="1"/>
        <end position="21"/>
    </location>
</feature>
<sequence>MRFFERFTTVTKVLIAGAALASVLTACKRGSDDQDIQASGLAMIHASPDAQALDFVVDNTRANQKDFKLDSAIQYLAAYPGNRRLGVTAKGSSTFLTQNYYNLTPGKFYSAFVIGKAASLDLLVMEDKLVAPASGKARVRFLNLSPDAAALDLTINGREGKLATARAFKEYTEFADIEPGEGLTLVVTESANPQVTASRTTVSLSAGKVYTIWARGLKSATDNTRLGIGVMLNSNQ</sequence>
<organism evidence="3 4">
    <name type="scientific">Pedobacter yulinensis</name>
    <dbReference type="NCBI Taxonomy" id="2126353"/>
    <lineage>
        <taxon>Bacteria</taxon>
        <taxon>Pseudomonadati</taxon>
        <taxon>Bacteroidota</taxon>
        <taxon>Sphingobacteriia</taxon>
        <taxon>Sphingobacteriales</taxon>
        <taxon>Sphingobacteriaceae</taxon>
        <taxon>Pedobacter</taxon>
    </lineage>
</organism>